<dbReference type="InterPro" id="IPR013937">
    <property type="entry name" value="Sorting_nexin_C"/>
</dbReference>
<keyword evidence="6" id="KW-1185">Reference proteome</keyword>
<feature type="compositionally biased region" description="Low complexity" evidence="2">
    <location>
        <begin position="100"/>
        <end position="111"/>
    </location>
</feature>
<sequence length="1376" mass="149975">MEMAQPSPSPSSPFTDDNDIITPFKTTHAQLSPASVEPSPLTPHHATLESNTNNSSTNSDDPSHGSTATPSLHATLPNEDSTPVSAPTLVISENKNKNTLDPSSSSGPSSPLKEEESSPLISATTVMPTPSPSPTDSQTLPQSDRLHTLSKDTPYATLEHIFLQLKEQPERAITIASVVGGLIVVRYILPRIGWATLFVGVLGMGLGGFIVAFYLLAVPEATRLKRASTVAQFGRHHDQHFDIVDGVPSWSGSHEKPLTITPLPEAKDSDAQRVNISSDIDSMVEDMISYALRDFVNVPVGLVSEGHHNIPLRASMVAMAMNLSSRFSNVRLPETALLAVFGLQNNFIVHLRAYRELRASRLPIANYVMAHANPDSVIGRCYHKEERQKQIRSTAKAICQALLSKGDQQSIALFAVMQEIMATHVLESTLDYVCDPDFINLAIIDYFNTSATEQKDGTVAPDAARSTTREAKLEEAPIASLADSILMNAAHLMDKTSSNHQETGSVIQKPTPQHSIPLLDTSAISRTIEAPRSAQVSTPRSASVTQDRHFVTQDKHFVTQPKPSVTLRDVLSHKNEHIDIYQEFMAYVQVWDAMDLVQFWVMIDIFHRQIEQGTFSNPEDLRREANNIFETYCGEDPDQHVTGISDAKGGAVLKNLRKNIRPNPAYCFAEPQEWAMSVLDQQYWEPFKSKQEREAAAKVAIEIPQKMAPEPSQQQEHQQKQRVVDEAAPRPSLASMRSSSSLSLAASPVDLESVVERTTTPQPASVPKLSVQAINLTDMVNRRPKTLMSNSDLSYMVEVQTHAGQGWMVTRTFQQLEQLQQALLQQYPVVQRSIFPRWRLQPSDKVCLGLQNFMRAMLAIPEVSESLSLSWFLSKDFDQSPVSVQEAGLFRNCMPSTSNPLAESGKAIGLAASQGAKTALRQASEASLTAGRFFKSIGAAVTNGTSASSPQLTAMSEEKSARGSFDSIRSSSSTFTLPERQSHNTGHPMTPSSTPVPTGPHSTPTHGMEGPRSDTPSRFSSSLHDEAAQSPIATNPSAQDFTTFAPPVPSAAVRKSDASGFDNGSQAGFNSLSNPANIQDNLPGQGRSTPAPVSPLEPTPTTVPTPSTTPSISATTTPSAPTAGASPLPKKKMALLSNDELDLLIETSFTVLEDIMDFSKGQSIRRMTFGVLRELVRKSYRVAINQSFSTWVEQSTSHESTVEMVRWMKDDLLWPNGEWPVPPAPTSAPAPVAAAVGAENEKAKEIIRVGEDCYEIGSDGIAVKVQPTVINNSSSSSTNTTSVPVTRTEKEKEVTREKARELVKIMLPGSLVTVLGREAVLRGLVDVFEMMQIKELNLGLALSVLEMAVRLTLSSYLFCTINPELTPVISIGTRYH</sequence>
<protein>
    <recommendedName>
        <fullName evidence="4">PXA domain-containing protein</fullName>
    </recommendedName>
</protein>
<accession>A0A9P6REF2</accession>
<dbReference type="PANTHER" id="PTHR22775:SF3">
    <property type="entry name" value="SORTING NEXIN-13"/>
    <property type="match status" value="1"/>
</dbReference>
<feature type="compositionally biased region" description="Low complexity" evidence="2">
    <location>
        <begin position="1273"/>
        <end position="1286"/>
    </location>
</feature>
<dbReference type="InterPro" id="IPR036305">
    <property type="entry name" value="RGS_sf"/>
</dbReference>
<dbReference type="InterPro" id="IPR044926">
    <property type="entry name" value="RGS_subdomain_2"/>
</dbReference>
<evidence type="ECO:0000313" key="5">
    <source>
        <dbReference type="EMBL" id="KAG0316952.1"/>
    </source>
</evidence>
<evidence type="ECO:0000259" key="4">
    <source>
        <dbReference type="PROSITE" id="PS51207"/>
    </source>
</evidence>
<evidence type="ECO:0000256" key="3">
    <source>
        <dbReference type="SAM" id="Phobius"/>
    </source>
</evidence>
<feature type="compositionally biased region" description="Polar residues" evidence="2">
    <location>
        <begin position="1062"/>
        <end position="1088"/>
    </location>
</feature>
<feature type="region of interest" description="Disordered" evidence="2">
    <location>
        <begin position="943"/>
        <end position="1128"/>
    </location>
</feature>
<feature type="region of interest" description="Disordered" evidence="2">
    <location>
        <begin position="1"/>
        <end position="142"/>
    </location>
</feature>
<dbReference type="SUPFAM" id="SSF48097">
    <property type="entry name" value="Regulator of G-protein signaling, RGS"/>
    <property type="match status" value="1"/>
</dbReference>
<feature type="compositionally biased region" description="Low complexity" evidence="2">
    <location>
        <begin position="729"/>
        <end position="741"/>
    </location>
</feature>
<keyword evidence="3" id="KW-0472">Membrane</keyword>
<dbReference type="SMART" id="SM00312">
    <property type="entry name" value="PX"/>
    <property type="match status" value="1"/>
</dbReference>
<dbReference type="InterPro" id="IPR001683">
    <property type="entry name" value="PX_dom"/>
</dbReference>
<dbReference type="Gene3D" id="1.10.167.10">
    <property type="entry name" value="Regulator of G-protein Signalling 4, domain 2"/>
    <property type="match status" value="1"/>
</dbReference>
<feature type="compositionally biased region" description="Polar residues" evidence="2">
    <location>
        <begin position="64"/>
        <end position="99"/>
    </location>
</feature>
<dbReference type="Proteomes" id="UP000823405">
    <property type="component" value="Unassembled WGS sequence"/>
</dbReference>
<feature type="compositionally biased region" description="Polar residues" evidence="2">
    <location>
        <begin position="943"/>
        <end position="954"/>
    </location>
</feature>
<feature type="region of interest" description="Disordered" evidence="2">
    <location>
        <begin position="1273"/>
        <end position="1294"/>
    </location>
</feature>
<evidence type="ECO:0000256" key="2">
    <source>
        <dbReference type="SAM" id="MobiDB-lite"/>
    </source>
</evidence>
<comment type="caution">
    <text evidence="5">The sequence shown here is derived from an EMBL/GenBank/DDBJ whole genome shotgun (WGS) entry which is preliminary data.</text>
</comment>
<dbReference type="SUPFAM" id="SSF64268">
    <property type="entry name" value="PX domain"/>
    <property type="match status" value="1"/>
</dbReference>
<feature type="domain" description="PXA" evidence="4">
    <location>
        <begin position="277"/>
        <end position="451"/>
    </location>
</feature>
<feature type="region of interest" description="Disordered" evidence="2">
    <location>
        <begin position="707"/>
        <end position="741"/>
    </location>
</feature>
<dbReference type="OrthoDB" id="120967at2759"/>
<keyword evidence="3" id="KW-1133">Transmembrane helix</keyword>
<feature type="compositionally biased region" description="Polar residues" evidence="2">
    <location>
        <begin position="24"/>
        <end position="33"/>
    </location>
</feature>
<dbReference type="GO" id="GO:0035091">
    <property type="term" value="F:phosphatidylinositol binding"/>
    <property type="evidence" value="ECO:0007669"/>
    <property type="project" value="InterPro"/>
</dbReference>
<feature type="compositionally biased region" description="Pro residues" evidence="2">
    <location>
        <begin position="1092"/>
        <end position="1103"/>
    </location>
</feature>
<organism evidence="5 6">
    <name type="scientific">Linnemannia gamsii</name>
    <dbReference type="NCBI Taxonomy" id="64522"/>
    <lineage>
        <taxon>Eukaryota</taxon>
        <taxon>Fungi</taxon>
        <taxon>Fungi incertae sedis</taxon>
        <taxon>Mucoromycota</taxon>
        <taxon>Mortierellomycotina</taxon>
        <taxon>Mortierellomycetes</taxon>
        <taxon>Mortierellales</taxon>
        <taxon>Mortierellaceae</taxon>
        <taxon>Linnemannia</taxon>
    </lineage>
</organism>
<feature type="compositionally biased region" description="Low complexity" evidence="2">
    <location>
        <begin position="50"/>
        <end position="59"/>
    </location>
</feature>
<evidence type="ECO:0000313" key="6">
    <source>
        <dbReference type="Proteomes" id="UP000823405"/>
    </source>
</evidence>
<dbReference type="EMBL" id="JAAAIN010000272">
    <property type="protein sequence ID" value="KAG0316952.1"/>
    <property type="molecule type" value="Genomic_DNA"/>
</dbReference>
<dbReference type="Pfam" id="PF08628">
    <property type="entry name" value="Nexin_C"/>
    <property type="match status" value="1"/>
</dbReference>
<dbReference type="Pfam" id="PF02194">
    <property type="entry name" value="PXA"/>
    <property type="match status" value="1"/>
</dbReference>
<dbReference type="InterPro" id="IPR003114">
    <property type="entry name" value="Phox_assoc"/>
</dbReference>
<feature type="compositionally biased region" description="Low complexity" evidence="2">
    <location>
        <begin position="118"/>
        <end position="142"/>
    </location>
</feature>
<dbReference type="InterPro" id="IPR036871">
    <property type="entry name" value="PX_dom_sf"/>
</dbReference>
<feature type="compositionally biased region" description="Low complexity" evidence="2">
    <location>
        <begin position="962"/>
        <end position="973"/>
    </location>
</feature>
<comment type="similarity">
    <text evidence="1">Belongs to the sorting nexin family.</text>
</comment>
<feature type="compositionally biased region" description="Polar residues" evidence="2">
    <location>
        <begin position="983"/>
        <end position="1005"/>
    </location>
</feature>
<dbReference type="Pfam" id="PF00787">
    <property type="entry name" value="PX"/>
    <property type="match status" value="1"/>
</dbReference>
<gene>
    <name evidence="5" type="ORF">BGZ97_006123</name>
</gene>
<evidence type="ECO:0000256" key="1">
    <source>
        <dbReference type="ARBA" id="ARBA00010883"/>
    </source>
</evidence>
<name>A0A9P6REF2_9FUNG</name>
<feature type="compositionally biased region" description="Basic and acidic residues" evidence="2">
    <location>
        <begin position="717"/>
        <end position="728"/>
    </location>
</feature>
<feature type="compositionally biased region" description="Low complexity" evidence="2">
    <location>
        <begin position="1104"/>
        <end position="1128"/>
    </location>
</feature>
<dbReference type="Gene3D" id="3.30.1520.10">
    <property type="entry name" value="Phox-like domain"/>
    <property type="match status" value="1"/>
</dbReference>
<proteinExistence type="inferred from homology"/>
<dbReference type="PANTHER" id="PTHR22775">
    <property type="entry name" value="SORTING NEXIN"/>
    <property type="match status" value="1"/>
</dbReference>
<feature type="compositionally biased region" description="Polar residues" evidence="2">
    <location>
        <begin position="1031"/>
        <end position="1042"/>
    </location>
</feature>
<dbReference type="SMART" id="SM00313">
    <property type="entry name" value="PXA"/>
    <property type="match status" value="1"/>
</dbReference>
<dbReference type="PROSITE" id="PS51207">
    <property type="entry name" value="PXA"/>
    <property type="match status" value="1"/>
</dbReference>
<keyword evidence="3" id="KW-0812">Transmembrane</keyword>
<reference evidence="5" key="1">
    <citation type="journal article" date="2020" name="Fungal Divers.">
        <title>Resolving the Mortierellaceae phylogeny through synthesis of multi-gene phylogenetics and phylogenomics.</title>
        <authorList>
            <person name="Vandepol N."/>
            <person name="Liber J."/>
            <person name="Desiro A."/>
            <person name="Na H."/>
            <person name="Kennedy M."/>
            <person name="Barry K."/>
            <person name="Grigoriev I.V."/>
            <person name="Miller A.N."/>
            <person name="O'Donnell K."/>
            <person name="Stajich J.E."/>
            <person name="Bonito G."/>
        </authorList>
    </citation>
    <scope>NUCLEOTIDE SEQUENCE</scope>
    <source>
        <strain evidence="5">NVP60</strain>
    </source>
</reference>
<feature type="transmembrane region" description="Helical" evidence="3">
    <location>
        <begin position="195"/>
        <end position="216"/>
    </location>
</feature>
<feature type="transmembrane region" description="Helical" evidence="3">
    <location>
        <begin position="172"/>
        <end position="189"/>
    </location>
</feature>